<feature type="domain" description="Carbohydrate kinase PfkB" evidence="10">
    <location>
        <begin position="5"/>
        <end position="298"/>
    </location>
</feature>
<feature type="binding site" evidence="9">
    <location>
        <position position="260"/>
    </location>
    <ligand>
        <name>substrate</name>
    </ligand>
</feature>
<feature type="active site" description="Proton acceptor" evidence="9">
    <location>
        <position position="260"/>
    </location>
</feature>
<comment type="cofactor">
    <cofactor evidence="9">
        <name>Mg(2+)</name>
        <dbReference type="ChEBI" id="CHEBI:18420"/>
    </cofactor>
    <text evidence="9">Requires a divalent cation, most likely magnesium in vivo, as an electrophilic catalyst to aid phosphoryl group transfer. It is the chelate of the metal and the nucleotide that is the actual substrate.</text>
</comment>
<feature type="binding site" evidence="9">
    <location>
        <begin position="259"/>
        <end position="260"/>
    </location>
    <ligand>
        <name>ATP</name>
        <dbReference type="ChEBI" id="CHEBI:30616"/>
    </ligand>
</feature>
<feature type="binding site" evidence="9">
    <location>
        <position position="254"/>
    </location>
    <ligand>
        <name>K(+)</name>
        <dbReference type="ChEBI" id="CHEBI:29103"/>
    </ligand>
</feature>
<organism evidence="11 12">
    <name type="scientific">Corynebacterium pyruviciproducens</name>
    <dbReference type="NCBI Taxonomy" id="598660"/>
    <lineage>
        <taxon>Bacteria</taxon>
        <taxon>Bacillati</taxon>
        <taxon>Actinomycetota</taxon>
        <taxon>Actinomycetes</taxon>
        <taxon>Mycobacteriales</taxon>
        <taxon>Corynebacteriaceae</taxon>
        <taxon>Corynebacterium</taxon>
    </lineage>
</organism>
<dbReference type="PRINTS" id="PR00990">
    <property type="entry name" value="RIBOKINASE"/>
</dbReference>
<comment type="function">
    <text evidence="9">Catalyzes the phosphorylation of ribose at O-5 in a reaction requiring ATP and magnesium. The resulting D-ribose-5-phosphate can then be used either for sythesis of nucleotides, histidine, and tryptophan, or as a component of the pentose phosphate pathway.</text>
</comment>
<evidence type="ECO:0000256" key="5">
    <source>
        <dbReference type="ARBA" id="ARBA00022840"/>
    </source>
</evidence>
<comment type="subcellular location">
    <subcellularLocation>
        <location evidence="9">Cytoplasm</location>
    </subcellularLocation>
</comment>
<dbReference type="EMBL" id="CP136958">
    <property type="protein sequence ID" value="WOT02056.1"/>
    <property type="molecule type" value="Genomic_DNA"/>
</dbReference>
<dbReference type="PANTHER" id="PTHR10584:SF166">
    <property type="entry name" value="RIBOKINASE"/>
    <property type="match status" value="1"/>
</dbReference>
<dbReference type="RefSeq" id="WP_101678164.1">
    <property type="nucleotide sequence ID" value="NZ_CP136958.1"/>
</dbReference>
<evidence type="ECO:0000259" key="10">
    <source>
        <dbReference type="Pfam" id="PF00294"/>
    </source>
</evidence>
<feature type="binding site" evidence="9">
    <location>
        <position position="192"/>
    </location>
    <ligand>
        <name>ATP</name>
        <dbReference type="ChEBI" id="CHEBI:30616"/>
    </ligand>
</feature>
<dbReference type="PANTHER" id="PTHR10584">
    <property type="entry name" value="SUGAR KINASE"/>
    <property type="match status" value="1"/>
</dbReference>
<name>A0AAF0YV56_9CORY</name>
<keyword evidence="6 9" id="KW-0460">Magnesium</keyword>
<feature type="binding site" evidence="9">
    <location>
        <position position="290"/>
    </location>
    <ligand>
        <name>K(+)</name>
        <dbReference type="ChEBI" id="CHEBI:29103"/>
    </ligand>
</feature>
<feature type="binding site" evidence="9">
    <location>
        <begin position="13"/>
        <end position="15"/>
    </location>
    <ligand>
        <name>substrate</name>
    </ligand>
</feature>
<keyword evidence="1 9" id="KW-0808">Transferase</keyword>
<protein>
    <recommendedName>
        <fullName evidence="9">Ribokinase</fullName>
        <shortName evidence="9">RK</shortName>
        <ecNumber evidence="9">2.7.1.15</ecNumber>
    </recommendedName>
</protein>
<keyword evidence="4 9" id="KW-0418">Kinase</keyword>
<evidence type="ECO:0000256" key="2">
    <source>
        <dbReference type="ARBA" id="ARBA00022723"/>
    </source>
</evidence>
<dbReference type="EC" id="2.7.1.15" evidence="9"/>
<dbReference type="Pfam" id="PF00294">
    <property type="entry name" value="PfkB"/>
    <property type="match status" value="1"/>
</dbReference>
<feature type="binding site" evidence="9">
    <location>
        <begin position="41"/>
        <end position="45"/>
    </location>
    <ligand>
        <name>substrate</name>
    </ligand>
</feature>
<keyword evidence="5 9" id="KW-0067">ATP-binding</keyword>
<dbReference type="CDD" id="cd01174">
    <property type="entry name" value="ribokinase"/>
    <property type="match status" value="1"/>
</dbReference>
<dbReference type="GO" id="GO:0046872">
    <property type="term" value="F:metal ion binding"/>
    <property type="evidence" value="ECO:0007669"/>
    <property type="project" value="UniProtKB-KW"/>
</dbReference>
<keyword evidence="2 9" id="KW-0479">Metal-binding</keyword>
<keyword evidence="3 9" id="KW-0547">Nucleotide-binding</keyword>
<reference evidence="11" key="2">
    <citation type="submission" date="2023-10" db="EMBL/GenBank/DDBJ databases">
        <authorList>
            <person name="Choi B."/>
        </authorList>
    </citation>
    <scope>NUCLEOTIDE SEQUENCE</scope>
    <source>
        <strain evidence="11">UMB0763</strain>
    </source>
</reference>
<evidence type="ECO:0000256" key="1">
    <source>
        <dbReference type="ARBA" id="ARBA00022679"/>
    </source>
</evidence>
<evidence type="ECO:0000256" key="3">
    <source>
        <dbReference type="ARBA" id="ARBA00022741"/>
    </source>
</evidence>
<dbReference type="Gene3D" id="3.40.1190.20">
    <property type="match status" value="1"/>
</dbReference>
<dbReference type="GO" id="GO:0005524">
    <property type="term" value="F:ATP binding"/>
    <property type="evidence" value="ECO:0007669"/>
    <property type="project" value="UniProtKB-UniRule"/>
</dbReference>
<sequence length="318" mass="31856">MSKGRVFVVGSANLDRFLYVDAFVRAGETISSTSSKEAVGGKGLNQAVAAARAGASTWMVGNLGGDGAAATITTAIEGEENLHLGFLTSQTGPGDEPGTPTGQAMIQISKDGDNAIVLIAGANATITTEHVTEALTDLTSADVVVCQREIPDSVTGHALALAKEKGATTVLNLAPATADTSLLAHVDLLIVNETEAATLLGSTPTAPEPETALAGAIHRRFGLSTILTAGPAGAYIAAGGETSHINAITCDVADTTGAGDAFVGATVALLAEGADLTRAASYGIAAATAACSAPGAQGYTQRRQDFDVLLASNPPQDQ</sequence>
<proteinExistence type="inferred from homology"/>
<feature type="binding site" evidence="9">
    <location>
        <begin position="228"/>
        <end position="233"/>
    </location>
    <ligand>
        <name>ATP</name>
        <dbReference type="ChEBI" id="CHEBI:30616"/>
    </ligand>
</feature>
<comment type="catalytic activity">
    <reaction evidence="9">
        <text>D-ribose + ATP = D-ribose 5-phosphate + ADP + H(+)</text>
        <dbReference type="Rhea" id="RHEA:13697"/>
        <dbReference type="ChEBI" id="CHEBI:15378"/>
        <dbReference type="ChEBI" id="CHEBI:30616"/>
        <dbReference type="ChEBI" id="CHEBI:47013"/>
        <dbReference type="ChEBI" id="CHEBI:78346"/>
        <dbReference type="ChEBI" id="CHEBI:456216"/>
        <dbReference type="EC" id="2.7.1.15"/>
    </reaction>
</comment>
<comment type="subunit">
    <text evidence="9">Homodimer.</text>
</comment>
<comment type="activity regulation">
    <text evidence="9">Activated by a monovalent cation that binds near, but not in, the active site. The most likely occupant of the site in vivo is potassium. Ion binding induces a conformational change that may alter substrate affinity.</text>
</comment>
<evidence type="ECO:0000256" key="8">
    <source>
        <dbReference type="ARBA" id="ARBA00023277"/>
    </source>
</evidence>
<evidence type="ECO:0000256" key="9">
    <source>
        <dbReference type="HAMAP-Rule" id="MF_01987"/>
    </source>
</evidence>
<dbReference type="SUPFAM" id="SSF53613">
    <property type="entry name" value="Ribokinase-like"/>
    <property type="match status" value="1"/>
</dbReference>
<evidence type="ECO:0000256" key="4">
    <source>
        <dbReference type="ARBA" id="ARBA00022777"/>
    </source>
</evidence>
<dbReference type="KEGG" id="cpyr:CYJ47_12540"/>
<feature type="binding site" evidence="9">
    <location>
        <position position="293"/>
    </location>
    <ligand>
        <name>K(+)</name>
        <dbReference type="ChEBI" id="CHEBI:29103"/>
    </ligand>
</feature>
<evidence type="ECO:0000313" key="12">
    <source>
        <dbReference type="Proteomes" id="UP000234560"/>
    </source>
</evidence>
<comment type="pathway">
    <text evidence="9">Carbohydrate metabolism; D-ribose degradation; D-ribose 5-phosphate from beta-D-ribopyranose: step 2/2.</text>
</comment>
<evidence type="ECO:0000256" key="6">
    <source>
        <dbReference type="ARBA" id="ARBA00022842"/>
    </source>
</evidence>
<evidence type="ECO:0000256" key="7">
    <source>
        <dbReference type="ARBA" id="ARBA00022958"/>
    </source>
</evidence>
<keyword evidence="9" id="KW-0963">Cytoplasm</keyword>
<keyword evidence="8 9" id="KW-0119">Carbohydrate metabolism</keyword>
<dbReference type="Proteomes" id="UP000234560">
    <property type="component" value="Chromosome"/>
</dbReference>
<dbReference type="GO" id="GO:0019303">
    <property type="term" value="P:D-ribose catabolic process"/>
    <property type="evidence" value="ECO:0007669"/>
    <property type="project" value="UniProtKB-UniRule"/>
</dbReference>
<keyword evidence="7 9" id="KW-0630">Potassium</keyword>
<comment type="caution">
    <text evidence="9">Lacks conserved residue(s) required for the propagation of feature annotation.</text>
</comment>
<dbReference type="GO" id="GO:0005737">
    <property type="term" value="C:cytoplasm"/>
    <property type="evidence" value="ECO:0007669"/>
    <property type="project" value="UniProtKB-SubCell"/>
</dbReference>
<gene>
    <name evidence="9" type="primary">rbsK</name>
    <name evidence="11" type="ORF">CYJ47_12540</name>
</gene>
<evidence type="ECO:0000313" key="11">
    <source>
        <dbReference type="EMBL" id="WOT02056.1"/>
    </source>
</evidence>
<reference evidence="11" key="1">
    <citation type="submission" date="2017-12" db="EMBL/GenBank/DDBJ databases">
        <authorList>
            <person name="Thomas-White K."/>
            <person name="Wolfe A.J."/>
        </authorList>
    </citation>
    <scope>NUCLEOTIDE SEQUENCE</scope>
    <source>
        <strain evidence="11">UMB0763</strain>
    </source>
</reference>
<dbReference type="InterPro" id="IPR029056">
    <property type="entry name" value="Ribokinase-like"/>
</dbReference>
<dbReference type="InterPro" id="IPR011877">
    <property type="entry name" value="Ribokinase"/>
</dbReference>
<dbReference type="HAMAP" id="MF_01987">
    <property type="entry name" value="Ribokinase"/>
    <property type="match status" value="1"/>
</dbReference>
<accession>A0AAF0YV56</accession>
<dbReference type="AlphaFoldDB" id="A0AAF0YV56"/>
<feature type="binding site" evidence="9">
    <location>
        <position position="256"/>
    </location>
    <ligand>
        <name>K(+)</name>
        <dbReference type="ChEBI" id="CHEBI:29103"/>
    </ligand>
</feature>
<feature type="binding site" evidence="9">
    <location>
        <position position="295"/>
    </location>
    <ligand>
        <name>K(+)</name>
        <dbReference type="ChEBI" id="CHEBI:29103"/>
    </ligand>
</feature>
<feature type="binding site" evidence="9">
    <location>
        <position position="149"/>
    </location>
    <ligand>
        <name>substrate</name>
    </ligand>
</feature>
<dbReference type="GO" id="GO:0004747">
    <property type="term" value="F:ribokinase activity"/>
    <property type="evidence" value="ECO:0007669"/>
    <property type="project" value="UniProtKB-UniRule"/>
</dbReference>
<dbReference type="InterPro" id="IPR011611">
    <property type="entry name" value="PfkB_dom"/>
</dbReference>
<comment type="similarity">
    <text evidence="9">Belongs to the carbohydrate kinase PfkB family. Ribokinase subfamily.</text>
</comment>
<dbReference type="InterPro" id="IPR002139">
    <property type="entry name" value="Ribo/fructo_kinase"/>
</dbReference>